<dbReference type="InterPro" id="IPR007312">
    <property type="entry name" value="Phosphoesterase"/>
</dbReference>
<dbReference type="Pfam" id="PF04185">
    <property type="entry name" value="Phosphoesterase"/>
    <property type="match status" value="2"/>
</dbReference>
<dbReference type="Pfam" id="PF05506">
    <property type="entry name" value="PLipase_C_C"/>
    <property type="match status" value="2"/>
</dbReference>
<evidence type="ECO:0000256" key="1">
    <source>
        <dbReference type="ARBA" id="ARBA00009717"/>
    </source>
</evidence>
<dbReference type="InterPro" id="IPR008475">
    <property type="entry name" value="PLipase_C_C"/>
</dbReference>
<evidence type="ECO:0000256" key="2">
    <source>
        <dbReference type="ARBA" id="ARBA00012018"/>
    </source>
</evidence>
<dbReference type="EMBL" id="SDHW01000001">
    <property type="protein sequence ID" value="RXK61695.1"/>
    <property type="molecule type" value="Genomic_DNA"/>
</dbReference>
<proteinExistence type="inferred from homology"/>
<keyword evidence="4" id="KW-0175">Coiled coil</keyword>
<dbReference type="PANTHER" id="PTHR31956">
    <property type="entry name" value="NON-SPECIFIC PHOSPHOLIPASE C4-RELATED"/>
    <property type="match status" value="1"/>
</dbReference>
<dbReference type="InterPro" id="IPR006311">
    <property type="entry name" value="TAT_signal"/>
</dbReference>
<dbReference type="RefSeq" id="WP_129129067.1">
    <property type="nucleotide sequence ID" value="NZ_SDHW01000001.1"/>
</dbReference>
<dbReference type="InterPro" id="IPR017850">
    <property type="entry name" value="Alkaline_phosphatase_core_sf"/>
</dbReference>
<evidence type="ECO:0000259" key="5">
    <source>
        <dbReference type="Pfam" id="PF05506"/>
    </source>
</evidence>
<comment type="caution">
    <text evidence="6">The sequence shown here is derived from an EMBL/GenBank/DDBJ whole genome shotgun (WGS) entry which is preliminary data.</text>
</comment>
<gene>
    <name evidence="6" type="ORF">ESA94_01380</name>
</gene>
<dbReference type="NCBIfam" id="TIGR03396">
    <property type="entry name" value="PC_PLC"/>
    <property type="match status" value="1"/>
</dbReference>
<dbReference type="Gene3D" id="3.40.720.10">
    <property type="entry name" value="Alkaline Phosphatase, subunit A"/>
    <property type="match status" value="2"/>
</dbReference>
<name>A0A4Q1CLV5_9BACT</name>
<comment type="similarity">
    <text evidence="1">Belongs to the bacterial phospholipase C family.</text>
</comment>
<evidence type="ECO:0000313" key="6">
    <source>
        <dbReference type="EMBL" id="RXK61695.1"/>
    </source>
</evidence>
<dbReference type="Proteomes" id="UP000290204">
    <property type="component" value="Unassembled WGS sequence"/>
</dbReference>
<feature type="coiled-coil region" evidence="4">
    <location>
        <begin position="283"/>
        <end position="325"/>
    </location>
</feature>
<dbReference type="GO" id="GO:0034480">
    <property type="term" value="F:phosphatidylcholine phospholipase C activity"/>
    <property type="evidence" value="ECO:0007669"/>
    <property type="project" value="UniProtKB-EC"/>
</dbReference>
<protein>
    <recommendedName>
        <fullName evidence="2">phospholipase C</fullName>
        <ecNumber evidence="2">3.1.4.3</ecNumber>
    </recommendedName>
</protein>
<dbReference type="GO" id="GO:0016042">
    <property type="term" value="P:lipid catabolic process"/>
    <property type="evidence" value="ECO:0007669"/>
    <property type="project" value="InterPro"/>
</dbReference>
<dbReference type="InterPro" id="IPR017767">
    <property type="entry name" value="PC-PLC"/>
</dbReference>
<keyword evidence="7" id="KW-1185">Reference proteome</keyword>
<dbReference type="AlphaFoldDB" id="A0A4Q1CLV5"/>
<reference evidence="6 7" key="1">
    <citation type="submission" date="2019-01" db="EMBL/GenBank/DDBJ databases">
        <title>Lacibacter sp. strain TTM-7.</title>
        <authorList>
            <person name="Chen W.-M."/>
        </authorList>
    </citation>
    <scope>NUCLEOTIDE SEQUENCE [LARGE SCALE GENOMIC DNA]</scope>
    <source>
        <strain evidence="6 7">TTM-7</strain>
    </source>
</reference>
<dbReference type="PANTHER" id="PTHR31956:SF1">
    <property type="entry name" value="NON-SPECIFIC PHOSPHOLIPASE C1"/>
    <property type="match status" value="1"/>
</dbReference>
<accession>A0A4Q1CLV5</accession>
<sequence>MNSRRDFLRKMSLVSGGVGIWSQLPAAIQKALAIDPKAGSTFYDAEHVVFLMQENRSFDHCFGTLQGVRGFNDPRAISLPNGNPVWLQSNKAGQTYAPFRLNIKDTKATWMSSLPHSWEDQVDARNNGKYDGWLEAKRPGKKEYKDIPMTMGYYTRQDIPFYYALADAFTVCDQHFCASLTGTTANRSFFWSGAIREKKTDTARVRNSDLYYNREASWKTFPERLEENDISWKVYQNEISLETGLNDEDDGWLSNFTDNNLEWFSQYNVRFHKEHYLFLQRRVKELPTEIEELDEQIKTADQNKKTGLEKKQKQKNEQLLKFREELNKWKPEYFEQLSSFEKSIHQKAFTTNNNDASYRQTELFSYEENGEQRSTRLPKGDILHQFRKDVTEGKLPMVSWLAAPQNFSDHPSSPWYGAWYVSEVLNILTQNPEVWKKTIFILTYDENDGYFDHVPPFVAPKPNDVRSGKVSEGIDTSVEYVTIEEELARTGLDKEDARESPVGLGYRVPLVIASPWTRGGWVNSEVCDITSTLQFLEKFLSAKTGKQIRETNISEWRRAISGDLTSVFRSWEGEKVNMPAFVKQQQWVKEIVNAKDKQIPDAYKQFTEQELTQIREHKHNQLLLPQQEEGTRHSCALPYELHVDGSLSEDKKGFEILFHAASNVFGKATAGVPFNVYAPGKYAVYNKGIVEAYEAVKTWAYAVRAGDQLKGQWALHDFEMSNYHLQVYGPNGFFREFKGDKNDPQLNILLQYEQQKFNSNQLTGNIVLHFTNPGHHDYTVEVEDKAYGKQLRKILIPKSTNRKTEVFSLADSFHWYDLTVKVKGYKAFEKRYAGRVETGKHGQTDPLMGRVIKEVDR</sequence>
<evidence type="ECO:0000256" key="3">
    <source>
        <dbReference type="ARBA" id="ARBA00022801"/>
    </source>
</evidence>
<evidence type="ECO:0000256" key="4">
    <source>
        <dbReference type="SAM" id="Coils"/>
    </source>
</evidence>
<feature type="domain" description="Bacterial phospholipase C C-terminal" evidence="5">
    <location>
        <begin position="634"/>
        <end position="740"/>
    </location>
</feature>
<dbReference type="OrthoDB" id="980947at2"/>
<evidence type="ECO:0000313" key="7">
    <source>
        <dbReference type="Proteomes" id="UP000290204"/>
    </source>
</evidence>
<organism evidence="6 7">
    <name type="scientific">Lacibacter luteus</name>
    <dbReference type="NCBI Taxonomy" id="2508719"/>
    <lineage>
        <taxon>Bacteria</taxon>
        <taxon>Pseudomonadati</taxon>
        <taxon>Bacteroidota</taxon>
        <taxon>Chitinophagia</taxon>
        <taxon>Chitinophagales</taxon>
        <taxon>Chitinophagaceae</taxon>
        <taxon>Lacibacter</taxon>
    </lineage>
</organism>
<dbReference type="EC" id="3.1.4.3" evidence="2"/>
<keyword evidence="3" id="KW-0378">Hydrolase</keyword>
<dbReference type="PROSITE" id="PS51318">
    <property type="entry name" value="TAT"/>
    <property type="match status" value="1"/>
</dbReference>
<feature type="domain" description="Bacterial phospholipase C C-terminal" evidence="5">
    <location>
        <begin position="750"/>
        <end position="835"/>
    </location>
</feature>